<comment type="caution">
    <text evidence="1">The sequence shown here is derived from an EMBL/GenBank/DDBJ whole genome shotgun (WGS) entry which is preliminary data.</text>
</comment>
<dbReference type="EMBL" id="MU273524">
    <property type="protein sequence ID" value="KAI0033258.1"/>
    <property type="molecule type" value="Genomic_DNA"/>
</dbReference>
<protein>
    <submittedName>
        <fullName evidence="1">Uncharacterized protein</fullName>
    </submittedName>
</protein>
<evidence type="ECO:0000313" key="1">
    <source>
        <dbReference type="EMBL" id="KAI0033258.1"/>
    </source>
</evidence>
<evidence type="ECO:0000313" key="2">
    <source>
        <dbReference type="Proteomes" id="UP000814128"/>
    </source>
</evidence>
<dbReference type="Proteomes" id="UP000814128">
    <property type="component" value="Unassembled WGS sequence"/>
</dbReference>
<reference evidence="1" key="1">
    <citation type="submission" date="2021-02" db="EMBL/GenBank/DDBJ databases">
        <authorList>
            <consortium name="DOE Joint Genome Institute"/>
            <person name="Ahrendt S."/>
            <person name="Looney B.P."/>
            <person name="Miyauchi S."/>
            <person name="Morin E."/>
            <person name="Drula E."/>
            <person name="Courty P.E."/>
            <person name="Chicoki N."/>
            <person name="Fauchery L."/>
            <person name="Kohler A."/>
            <person name="Kuo A."/>
            <person name="Labutti K."/>
            <person name="Pangilinan J."/>
            <person name="Lipzen A."/>
            <person name="Riley R."/>
            <person name="Andreopoulos W."/>
            <person name="He G."/>
            <person name="Johnson J."/>
            <person name="Barry K.W."/>
            <person name="Grigoriev I.V."/>
            <person name="Nagy L."/>
            <person name="Hibbett D."/>
            <person name="Henrissat B."/>
            <person name="Matheny P.B."/>
            <person name="Labbe J."/>
            <person name="Martin F."/>
        </authorList>
    </citation>
    <scope>NUCLEOTIDE SEQUENCE</scope>
    <source>
        <strain evidence="1">EC-137</strain>
    </source>
</reference>
<accession>A0ACB8QNQ1</accession>
<name>A0ACB8QNQ1_9AGAM</name>
<gene>
    <name evidence="1" type="ORF">K488DRAFT_70032</name>
</gene>
<organism evidence="1 2">
    <name type="scientific">Vararia minispora EC-137</name>
    <dbReference type="NCBI Taxonomy" id="1314806"/>
    <lineage>
        <taxon>Eukaryota</taxon>
        <taxon>Fungi</taxon>
        <taxon>Dikarya</taxon>
        <taxon>Basidiomycota</taxon>
        <taxon>Agaricomycotina</taxon>
        <taxon>Agaricomycetes</taxon>
        <taxon>Russulales</taxon>
        <taxon>Lachnocladiaceae</taxon>
        <taxon>Vararia</taxon>
    </lineage>
</organism>
<reference evidence="1" key="2">
    <citation type="journal article" date="2022" name="New Phytol.">
        <title>Evolutionary transition to the ectomycorrhizal habit in the genomes of a hyperdiverse lineage of mushroom-forming fungi.</title>
        <authorList>
            <person name="Looney B."/>
            <person name="Miyauchi S."/>
            <person name="Morin E."/>
            <person name="Drula E."/>
            <person name="Courty P.E."/>
            <person name="Kohler A."/>
            <person name="Kuo A."/>
            <person name="LaButti K."/>
            <person name="Pangilinan J."/>
            <person name="Lipzen A."/>
            <person name="Riley R."/>
            <person name="Andreopoulos W."/>
            <person name="He G."/>
            <person name="Johnson J."/>
            <person name="Nolan M."/>
            <person name="Tritt A."/>
            <person name="Barry K.W."/>
            <person name="Grigoriev I.V."/>
            <person name="Nagy L.G."/>
            <person name="Hibbett D."/>
            <person name="Henrissat B."/>
            <person name="Matheny P.B."/>
            <person name="Labbe J."/>
            <person name="Martin F.M."/>
        </authorList>
    </citation>
    <scope>NUCLEOTIDE SEQUENCE</scope>
    <source>
        <strain evidence="1">EC-137</strain>
    </source>
</reference>
<sequence length="176" mass="19488">MITVSLGLEKVVSLELATYLHVLGPQRWRRRQPWRQRHRVPELARVKEVPYARKDLTSLAWTAASAVSRRSQYVTKTLARMPALSHAARIGYQRQVTVQRSRAQRRTGSILKSQMAARLPSGAISDCGMLAKEDDNGERNGCGNSYVFSGPFHGSAIQFLANGIGIVGIALQDCTL</sequence>
<keyword evidence="2" id="KW-1185">Reference proteome</keyword>
<proteinExistence type="predicted"/>